<accession>A0AAF0F289</accession>
<keyword evidence="3" id="KW-1185">Reference proteome</keyword>
<dbReference type="SUPFAM" id="SSF63829">
    <property type="entry name" value="Calcium-dependent phosphotriesterase"/>
    <property type="match status" value="1"/>
</dbReference>
<organism evidence="2 3">
    <name type="scientific">Malassezia cuniculi</name>
    <dbReference type="NCBI Taxonomy" id="948313"/>
    <lineage>
        <taxon>Eukaryota</taxon>
        <taxon>Fungi</taxon>
        <taxon>Dikarya</taxon>
        <taxon>Basidiomycota</taxon>
        <taxon>Ustilaginomycotina</taxon>
        <taxon>Malasseziomycetes</taxon>
        <taxon>Malasseziales</taxon>
        <taxon>Malasseziaceae</taxon>
        <taxon>Malassezia</taxon>
    </lineage>
</organism>
<name>A0AAF0F289_9BASI</name>
<keyword evidence="1" id="KW-0732">Signal</keyword>
<evidence type="ECO:0000256" key="1">
    <source>
        <dbReference type="SAM" id="SignalP"/>
    </source>
</evidence>
<dbReference type="InterPro" id="IPR054550">
    <property type="entry name" value="Mala_s_1-like"/>
</dbReference>
<proteinExistence type="predicted"/>
<evidence type="ECO:0008006" key="4">
    <source>
        <dbReference type="Google" id="ProtNLM"/>
    </source>
</evidence>
<protein>
    <recommendedName>
        <fullName evidence="4">Major allergen Mal f 1</fullName>
    </recommendedName>
</protein>
<dbReference type="Proteomes" id="UP001219933">
    <property type="component" value="Chromosome 5"/>
</dbReference>
<sequence>MRAFTVAGLTALCASAIAASLPDTITVKGTNIYPEDTVWDSTRDLFYQSNLWRGKVSVWDNKKKEQFDVNIPGVTSDGTGDQQAAGVSLSSTSNAKHFFVVAKNSAAFRFDSSQKNDGACSYHAFSLPLTRDSKPKWSVYFDDVQKEFQQRQGTRPFGPVAAAQDNDGNSYVVFALGIPAVAKITRGGKNVIPWGYENSNGSQRPGYTGVAFDPQSNKLLAFGGPRPLTAYDVTSDWGYPTAVKINGNFGTLSGTEKLTLVPVNNRSVLVGARSPYAIAFHSDDGWKTATIKKTKDDRLANVGFTVVTYYTKGNQIGIYGGGAYFSDGANGGRTDFPLYKLDSSILDN</sequence>
<dbReference type="EMBL" id="CP119881">
    <property type="protein sequence ID" value="WFD36893.1"/>
    <property type="molecule type" value="Genomic_DNA"/>
</dbReference>
<dbReference type="AlphaFoldDB" id="A0AAF0F289"/>
<gene>
    <name evidence="2" type="ORF">MCUN1_003784</name>
</gene>
<dbReference type="CDD" id="cd12811">
    <property type="entry name" value="MALA"/>
    <property type="match status" value="1"/>
</dbReference>
<evidence type="ECO:0000313" key="2">
    <source>
        <dbReference type="EMBL" id="WFD36893.1"/>
    </source>
</evidence>
<feature type="signal peptide" evidence="1">
    <location>
        <begin position="1"/>
        <end position="18"/>
    </location>
</feature>
<evidence type="ECO:0000313" key="3">
    <source>
        <dbReference type="Proteomes" id="UP001219933"/>
    </source>
</evidence>
<reference evidence="2" key="1">
    <citation type="submission" date="2023-03" db="EMBL/GenBank/DDBJ databases">
        <title>Mating type loci evolution in Malassezia.</title>
        <authorList>
            <person name="Coelho M.A."/>
        </authorList>
    </citation>
    <scope>NUCLEOTIDE SEQUENCE</scope>
    <source>
        <strain evidence="2">CBS 11721</strain>
    </source>
</reference>
<feature type="chain" id="PRO_5042061133" description="Major allergen Mal f 1" evidence="1">
    <location>
        <begin position="19"/>
        <end position="348"/>
    </location>
</feature>
<dbReference type="Pfam" id="PF22701">
    <property type="entry name" value="Mala_s_1-like"/>
    <property type="match status" value="1"/>
</dbReference>